<dbReference type="Proteomes" id="UP000324222">
    <property type="component" value="Unassembled WGS sequence"/>
</dbReference>
<reference evidence="2 3" key="1">
    <citation type="submission" date="2019-05" db="EMBL/GenBank/DDBJ databases">
        <title>Another draft genome of Portunus trituberculatus and its Hox gene families provides insights of decapod evolution.</title>
        <authorList>
            <person name="Jeong J.-H."/>
            <person name="Song I."/>
            <person name="Kim S."/>
            <person name="Choi T."/>
            <person name="Kim D."/>
            <person name="Ryu S."/>
            <person name="Kim W."/>
        </authorList>
    </citation>
    <scope>NUCLEOTIDE SEQUENCE [LARGE SCALE GENOMIC DNA]</scope>
    <source>
        <tissue evidence="2">Muscle</tissue>
    </source>
</reference>
<comment type="caution">
    <text evidence="2">The sequence shown here is derived from an EMBL/GenBank/DDBJ whole genome shotgun (WGS) entry which is preliminary data.</text>
</comment>
<organism evidence="2 3">
    <name type="scientific">Portunus trituberculatus</name>
    <name type="common">Swimming crab</name>
    <name type="synonym">Neptunus trituberculatus</name>
    <dbReference type="NCBI Taxonomy" id="210409"/>
    <lineage>
        <taxon>Eukaryota</taxon>
        <taxon>Metazoa</taxon>
        <taxon>Ecdysozoa</taxon>
        <taxon>Arthropoda</taxon>
        <taxon>Crustacea</taxon>
        <taxon>Multicrustacea</taxon>
        <taxon>Malacostraca</taxon>
        <taxon>Eumalacostraca</taxon>
        <taxon>Eucarida</taxon>
        <taxon>Decapoda</taxon>
        <taxon>Pleocyemata</taxon>
        <taxon>Brachyura</taxon>
        <taxon>Eubrachyura</taxon>
        <taxon>Portunoidea</taxon>
        <taxon>Portunidae</taxon>
        <taxon>Portuninae</taxon>
        <taxon>Portunus</taxon>
    </lineage>
</organism>
<dbReference type="EMBL" id="VSRR010109846">
    <property type="protein sequence ID" value="MPC97408.1"/>
    <property type="molecule type" value="Genomic_DNA"/>
</dbReference>
<keyword evidence="3" id="KW-1185">Reference proteome</keyword>
<evidence type="ECO:0000313" key="2">
    <source>
        <dbReference type="EMBL" id="MPC97408.1"/>
    </source>
</evidence>
<protein>
    <submittedName>
        <fullName evidence="2">Uncharacterized protein</fullName>
    </submittedName>
</protein>
<dbReference type="AlphaFoldDB" id="A0A5B7JWN2"/>
<feature type="region of interest" description="Disordered" evidence="1">
    <location>
        <begin position="27"/>
        <end position="52"/>
    </location>
</feature>
<evidence type="ECO:0000313" key="3">
    <source>
        <dbReference type="Proteomes" id="UP000324222"/>
    </source>
</evidence>
<proteinExistence type="predicted"/>
<name>A0A5B7JWN2_PORTR</name>
<evidence type="ECO:0000256" key="1">
    <source>
        <dbReference type="SAM" id="MobiDB-lite"/>
    </source>
</evidence>
<gene>
    <name evidence="2" type="ORF">E2C01_092723</name>
</gene>
<accession>A0A5B7JWN2</accession>
<sequence length="92" mass="10750">MRTLRKLDLEGTVDGSRWRYCVHYGSTRRADNHPGSTQEMDGRTDPTKRHRGHNISVESMKGEVYGLVKLTGQRDTERVLDWRTEWSTRTET</sequence>